<sequence length="410" mass="43852">MPSNDTLLALTHPLVALLVGTLLIGCWRMLGRPPPLLRFGAAFGCYAVGLVMQILLWPAHQGWNIFLSGALYILSSLFFANGMVALAQRRLPAWPAAAILSATMGLRTWAALEPVHFLLRAGPLYLGVSLLFFLALWQMRHWRRGMTLERFFFWFLFVGTCTFVPRVMLTGASLGTSYGYDGSLYWVLTQVSFYVVTVGSAILALLLAALHAMAHLNQAAERDPLTGLRNRAGLSTFTRETLAGVPCYGLVMIDVDHFKSVNERFGHPVGDAVLRTIAQLVAQQVGSAEAAGRFGGEEFMLVLPGAGPEEAARIAERVRAAVQAHDFSAAAPGLHCTVSAGAGSFAGALPFAEAYRAVDGRLAQAKRGGRNRVCVSAAPPPPATSESTLQAHPDHTSGTPAAAGATPNMR</sequence>
<feature type="transmembrane region" description="Helical" evidence="4">
    <location>
        <begin position="151"/>
        <end position="171"/>
    </location>
</feature>
<dbReference type="InterPro" id="IPR050469">
    <property type="entry name" value="Diguanylate_Cyclase"/>
</dbReference>
<dbReference type="GO" id="GO:0052621">
    <property type="term" value="F:diguanylate cyclase activity"/>
    <property type="evidence" value="ECO:0007669"/>
    <property type="project" value="UniProtKB-EC"/>
</dbReference>
<dbReference type="InterPro" id="IPR000160">
    <property type="entry name" value="GGDEF_dom"/>
</dbReference>
<evidence type="ECO:0000256" key="2">
    <source>
        <dbReference type="ARBA" id="ARBA00034247"/>
    </source>
</evidence>
<dbReference type="SUPFAM" id="SSF55073">
    <property type="entry name" value="Nucleotide cyclase"/>
    <property type="match status" value="1"/>
</dbReference>
<evidence type="ECO:0000256" key="1">
    <source>
        <dbReference type="ARBA" id="ARBA00012528"/>
    </source>
</evidence>
<feature type="transmembrane region" description="Helical" evidence="4">
    <location>
        <begin position="118"/>
        <end position="139"/>
    </location>
</feature>
<dbReference type="CDD" id="cd01949">
    <property type="entry name" value="GGDEF"/>
    <property type="match status" value="1"/>
</dbReference>
<evidence type="ECO:0000256" key="3">
    <source>
        <dbReference type="SAM" id="MobiDB-lite"/>
    </source>
</evidence>
<dbReference type="OrthoDB" id="9813903at2"/>
<dbReference type="GO" id="GO:0043709">
    <property type="term" value="P:cell adhesion involved in single-species biofilm formation"/>
    <property type="evidence" value="ECO:0007669"/>
    <property type="project" value="TreeGrafter"/>
</dbReference>
<feature type="domain" description="GGDEF" evidence="5">
    <location>
        <begin position="246"/>
        <end position="378"/>
    </location>
</feature>
<feature type="transmembrane region" description="Helical" evidence="4">
    <location>
        <begin position="191"/>
        <end position="212"/>
    </location>
</feature>
<dbReference type="GO" id="GO:1902201">
    <property type="term" value="P:negative regulation of bacterial-type flagellum-dependent cell motility"/>
    <property type="evidence" value="ECO:0007669"/>
    <property type="project" value="TreeGrafter"/>
</dbReference>
<protein>
    <recommendedName>
        <fullName evidence="1">diguanylate cyclase</fullName>
        <ecNumber evidence="1">2.7.7.65</ecNumber>
    </recommendedName>
</protein>
<dbReference type="Proteomes" id="UP000318405">
    <property type="component" value="Unassembled WGS sequence"/>
</dbReference>
<reference evidence="6 7" key="1">
    <citation type="submission" date="2019-07" db="EMBL/GenBank/DDBJ databases">
        <title>Qingshengfaniella alkalisoli gen. nov., sp. nov., isolated from saline soil.</title>
        <authorList>
            <person name="Xu L."/>
            <person name="Huang X.-X."/>
            <person name="Sun J.-Q."/>
        </authorList>
    </citation>
    <scope>NUCLEOTIDE SEQUENCE [LARGE SCALE GENOMIC DNA]</scope>
    <source>
        <strain evidence="6 7">DSM 27279</strain>
    </source>
</reference>
<dbReference type="EC" id="2.7.7.65" evidence="1"/>
<feature type="transmembrane region" description="Helical" evidence="4">
    <location>
        <begin position="6"/>
        <end position="27"/>
    </location>
</feature>
<dbReference type="PANTHER" id="PTHR45138">
    <property type="entry name" value="REGULATORY COMPONENTS OF SENSORY TRANSDUCTION SYSTEM"/>
    <property type="match status" value="1"/>
</dbReference>
<gene>
    <name evidence="6" type="ORF">FOZ76_06595</name>
</gene>
<dbReference type="NCBIfam" id="TIGR00254">
    <property type="entry name" value="GGDEF"/>
    <property type="match status" value="1"/>
</dbReference>
<dbReference type="SMART" id="SM00267">
    <property type="entry name" value="GGDEF"/>
    <property type="match status" value="1"/>
</dbReference>
<keyword evidence="7" id="KW-1185">Reference proteome</keyword>
<proteinExistence type="predicted"/>
<dbReference type="Pfam" id="PF00990">
    <property type="entry name" value="GGDEF"/>
    <property type="match status" value="1"/>
</dbReference>
<feature type="compositionally biased region" description="Low complexity" evidence="3">
    <location>
        <begin position="398"/>
        <end position="410"/>
    </location>
</feature>
<organism evidence="6 7">
    <name type="scientific">Verticiella sediminum</name>
    <dbReference type="NCBI Taxonomy" id="1247510"/>
    <lineage>
        <taxon>Bacteria</taxon>
        <taxon>Pseudomonadati</taxon>
        <taxon>Pseudomonadota</taxon>
        <taxon>Betaproteobacteria</taxon>
        <taxon>Burkholderiales</taxon>
        <taxon>Alcaligenaceae</taxon>
        <taxon>Verticiella</taxon>
    </lineage>
</organism>
<evidence type="ECO:0000313" key="7">
    <source>
        <dbReference type="Proteomes" id="UP000318405"/>
    </source>
</evidence>
<feature type="transmembrane region" description="Helical" evidence="4">
    <location>
        <begin position="65"/>
        <end position="86"/>
    </location>
</feature>
<feature type="transmembrane region" description="Helical" evidence="4">
    <location>
        <begin position="39"/>
        <end position="59"/>
    </location>
</feature>
<dbReference type="EMBL" id="VLTJ01000010">
    <property type="protein sequence ID" value="TSH97385.1"/>
    <property type="molecule type" value="Genomic_DNA"/>
</dbReference>
<dbReference type="AlphaFoldDB" id="A0A556AY38"/>
<dbReference type="RefSeq" id="WP_143947340.1">
    <property type="nucleotide sequence ID" value="NZ_BAABMB010000001.1"/>
</dbReference>
<dbReference type="PANTHER" id="PTHR45138:SF9">
    <property type="entry name" value="DIGUANYLATE CYCLASE DGCM-RELATED"/>
    <property type="match status" value="1"/>
</dbReference>
<name>A0A556AY38_9BURK</name>
<dbReference type="InterPro" id="IPR029787">
    <property type="entry name" value="Nucleotide_cyclase"/>
</dbReference>
<dbReference type="PROSITE" id="PS50887">
    <property type="entry name" value="GGDEF"/>
    <property type="match status" value="1"/>
</dbReference>
<feature type="region of interest" description="Disordered" evidence="3">
    <location>
        <begin position="369"/>
        <end position="410"/>
    </location>
</feature>
<evidence type="ECO:0000256" key="4">
    <source>
        <dbReference type="SAM" id="Phobius"/>
    </source>
</evidence>
<comment type="catalytic activity">
    <reaction evidence="2">
        <text>2 GTP = 3',3'-c-di-GMP + 2 diphosphate</text>
        <dbReference type="Rhea" id="RHEA:24898"/>
        <dbReference type="ChEBI" id="CHEBI:33019"/>
        <dbReference type="ChEBI" id="CHEBI:37565"/>
        <dbReference type="ChEBI" id="CHEBI:58805"/>
        <dbReference type="EC" id="2.7.7.65"/>
    </reaction>
</comment>
<dbReference type="InterPro" id="IPR043128">
    <property type="entry name" value="Rev_trsase/Diguanyl_cyclase"/>
</dbReference>
<keyword evidence="4" id="KW-1133">Transmembrane helix</keyword>
<comment type="caution">
    <text evidence="6">The sequence shown here is derived from an EMBL/GenBank/DDBJ whole genome shotgun (WGS) entry which is preliminary data.</text>
</comment>
<accession>A0A556AY38</accession>
<keyword evidence="4" id="KW-0472">Membrane</keyword>
<evidence type="ECO:0000313" key="6">
    <source>
        <dbReference type="EMBL" id="TSH97385.1"/>
    </source>
</evidence>
<keyword evidence="4" id="KW-0812">Transmembrane</keyword>
<dbReference type="GO" id="GO:0005886">
    <property type="term" value="C:plasma membrane"/>
    <property type="evidence" value="ECO:0007669"/>
    <property type="project" value="TreeGrafter"/>
</dbReference>
<dbReference type="Gene3D" id="3.30.70.270">
    <property type="match status" value="1"/>
</dbReference>
<evidence type="ECO:0000259" key="5">
    <source>
        <dbReference type="PROSITE" id="PS50887"/>
    </source>
</evidence>